<dbReference type="Proteomes" id="UP000002640">
    <property type="component" value="Unassembled WGS sequence"/>
</dbReference>
<proteinExistence type="inferred from homology"/>
<evidence type="ECO:0000259" key="4">
    <source>
        <dbReference type="PROSITE" id="PS50600"/>
    </source>
</evidence>
<dbReference type="GeneID" id="20659531"/>
<keyword evidence="6" id="KW-1185">Reference proteome</keyword>
<dbReference type="Pfam" id="PF02902">
    <property type="entry name" value="Peptidase_C48"/>
    <property type="match status" value="1"/>
</dbReference>
<dbReference type="OMA" id="PYKQERI"/>
<keyword evidence="2" id="KW-0645">Protease</keyword>
<feature type="non-terminal residue" evidence="5">
    <location>
        <position position="1"/>
    </location>
</feature>
<dbReference type="EMBL" id="JH159156">
    <property type="protein sequence ID" value="EGZ12851.1"/>
    <property type="molecule type" value="Genomic_DNA"/>
</dbReference>
<dbReference type="Gene3D" id="3.40.395.10">
    <property type="entry name" value="Adenoviral Proteinase, Chain A"/>
    <property type="match status" value="1"/>
</dbReference>
<dbReference type="InterPro" id="IPR003653">
    <property type="entry name" value="Peptidase_C48_C"/>
</dbReference>
<dbReference type="PROSITE" id="PS50600">
    <property type="entry name" value="ULP_PROTEASE"/>
    <property type="match status" value="1"/>
</dbReference>
<keyword evidence="3" id="KW-0378">Hydrolase</keyword>
<evidence type="ECO:0000256" key="3">
    <source>
        <dbReference type="ARBA" id="ARBA00022801"/>
    </source>
</evidence>
<reference evidence="5 6" key="1">
    <citation type="journal article" date="2006" name="Science">
        <title>Phytophthora genome sequences uncover evolutionary origins and mechanisms of pathogenesis.</title>
        <authorList>
            <person name="Tyler B.M."/>
            <person name="Tripathy S."/>
            <person name="Zhang X."/>
            <person name="Dehal P."/>
            <person name="Jiang R.H."/>
            <person name="Aerts A."/>
            <person name="Arredondo F.D."/>
            <person name="Baxter L."/>
            <person name="Bensasson D."/>
            <person name="Beynon J.L."/>
            <person name="Chapman J."/>
            <person name="Damasceno C.M."/>
            <person name="Dorrance A.E."/>
            <person name="Dou D."/>
            <person name="Dickerman A.W."/>
            <person name="Dubchak I.L."/>
            <person name="Garbelotto M."/>
            <person name="Gijzen M."/>
            <person name="Gordon S.G."/>
            <person name="Govers F."/>
            <person name="Grunwald N.J."/>
            <person name="Huang W."/>
            <person name="Ivors K.L."/>
            <person name="Jones R.W."/>
            <person name="Kamoun S."/>
            <person name="Krampis K."/>
            <person name="Lamour K.H."/>
            <person name="Lee M.K."/>
            <person name="McDonald W.H."/>
            <person name="Medina M."/>
            <person name="Meijer H.J."/>
            <person name="Nordberg E.K."/>
            <person name="Maclean D.J."/>
            <person name="Ospina-Giraldo M.D."/>
            <person name="Morris P.F."/>
            <person name="Phuntumart V."/>
            <person name="Putnam N.H."/>
            <person name="Rash S."/>
            <person name="Rose J.K."/>
            <person name="Sakihama Y."/>
            <person name="Salamov A.A."/>
            <person name="Savidor A."/>
            <person name="Scheuring C.F."/>
            <person name="Smith B.M."/>
            <person name="Sobral B.W."/>
            <person name="Terry A."/>
            <person name="Torto-Alalibo T.A."/>
            <person name="Win J."/>
            <person name="Xu Z."/>
            <person name="Zhang H."/>
            <person name="Grigoriev I.V."/>
            <person name="Rokhsar D.S."/>
            <person name="Boore J.L."/>
        </authorList>
    </citation>
    <scope>NUCLEOTIDE SEQUENCE [LARGE SCALE GENOMIC DNA]</scope>
    <source>
        <strain evidence="5 6">P6497</strain>
    </source>
</reference>
<accession>G4ZT34</accession>
<dbReference type="GO" id="GO:0008234">
    <property type="term" value="F:cysteine-type peptidase activity"/>
    <property type="evidence" value="ECO:0007669"/>
    <property type="project" value="InterPro"/>
</dbReference>
<dbReference type="InterPro" id="IPR038765">
    <property type="entry name" value="Papain-like_cys_pep_sf"/>
</dbReference>
<comment type="similarity">
    <text evidence="1">Belongs to the peptidase C48 family.</text>
</comment>
<evidence type="ECO:0000256" key="1">
    <source>
        <dbReference type="ARBA" id="ARBA00005234"/>
    </source>
</evidence>
<dbReference type="RefSeq" id="XP_009530280.1">
    <property type="nucleotide sequence ID" value="XM_009531985.1"/>
</dbReference>
<name>G4ZT34_PHYSP</name>
<dbReference type="InParanoid" id="G4ZT34"/>
<evidence type="ECO:0000256" key="2">
    <source>
        <dbReference type="ARBA" id="ARBA00022670"/>
    </source>
</evidence>
<dbReference type="AlphaFoldDB" id="G4ZT34"/>
<evidence type="ECO:0000313" key="5">
    <source>
        <dbReference type="EMBL" id="EGZ12851.1"/>
    </source>
</evidence>
<gene>
    <name evidence="5" type="ORF">PHYSODRAFT_514071</name>
</gene>
<protein>
    <recommendedName>
        <fullName evidence="4">Ubiquitin-like protease family profile domain-containing protein</fullName>
    </recommendedName>
</protein>
<dbReference type="KEGG" id="psoj:PHYSODRAFT_514071"/>
<dbReference type="SMR" id="G4ZT34"/>
<dbReference type="SUPFAM" id="SSF54001">
    <property type="entry name" value="Cysteine proteinases"/>
    <property type="match status" value="1"/>
</dbReference>
<evidence type="ECO:0000313" key="6">
    <source>
        <dbReference type="Proteomes" id="UP000002640"/>
    </source>
</evidence>
<dbReference type="GO" id="GO:0006508">
    <property type="term" value="P:proteolysis"/>
    <property type="evidence" value="ECO:0007669"/>
    <property type="project" value="UniProtKB-KW"/>
</dbReference>
<organism evidence="5 6">
    <name type="scientific">Phytophthora sojae (strain P6497)</name>
    <name type="common">Soybean stem and root rot agent</name>
    <name type="synonym">Phytophthora megasperma f. sp. glycines</name>
    <dbReference type="NCBI Taxonomy" id="1094619"/>
    <lineage>
        <taxon>Eukaryota</taxon>
        <taxon>Sar</taxon>
        <taxon>Stramenopiles</taxon>
        <taxon>Oomycota</taxon>
        <taxon>Peronosporomycetes</taxon>
        <taxon>Peronosporales</taxon>
        <taxon>Peronosporaceae</taxon>
        <taxon>Phytophthora</taxon>
    </lineage>
</organism>
<sequence length="171" mass="20317">LFAFIDGNWMNDLCIKMALHVYLGYRKDTCFIDTPFFSYTKPEHALLHDALATSFQGVSRFLVLPICFDNFHWCMILVDQRVGCRTMYQFDPLHLQCYYDRLDQSWRSYLKADLRSEYDPYKQERIIDLHQTDDYNCGIFILLFAMKHIKQISILATINANLNSLRLTLFM</sequence>
<feature type="domain" description="Ubiquitin-like protease family profile" evidence="4">
    <location>
        <begin position="1"/>
        <end position="148"/>
    </location>
</feature>